<reference evidence="3" key="1">
    <citation type="journal article" date="2011" name="Proc. Natl. Acad. Sci. U.S.A.">
        <title>Obligate biotrophy features unraveled by the genomic analysis of rust fungi.</title>
        <authorList>
            <person name="Duplessis S."/>
            <person name="Cuomo C.A."/>
            <person name="Lin Y.-C."/>
            <person name="Aerts A."/>
            <person name="Tisserant E."/>
            <person name="Veneault-Fourrey C."/>
            <person name="Joly D.L."/>
            <person name="Hacquard S."/>
            <person name="Amselem J."/>
            <person name="Cantarel B.L."/>
            <person name="Chiu R."/>
            <person name="Coutinho P.M."/>
            <person name="Feau N."/>
            <person name="Field M."/>
            <person name="Frey P."/>
            <person name="Gelhaye E."/>
            <person name="Goldberg J."/>
            <person name="Grabherr M.G."/>
            <person name="Kodira C.D."/>
            <person name="Kohler A."/>
            <person name="Kuees U."/>
            <person name="Lindquist E.A."/>
            <person name="Lucas S.M."/>
            <person name="Mago R."/>
            <person name="Mauceli E."/>
            <person name="Morin E."/>
            <person name="Murat C."/>
            <person name="Pangilinan J.L."/>
            <person name="Park R."/>
            <person name="Pearson M."/>
            <person name="Quesneville H."/>
            <person name="Rouhier N."/>
            <person name="Sakthikumar S."/>
            <person name="Salamov A.A."/>
            <person name="Schmutz J."/>
            <person name="Selles B."/>
            <person name="Shapiro H."/>
            <person name="Tanguay P."/>
            <person name="Tuskan G.A."/>
            <person name="Henrissat B."/>
            <person name="Van de Peer Y."/>
            <person name="Rouze P."/>
            <person name="Ellis J.G."/>
            <person name="Dodds P.N."/>
            <person name="Schein J.E."/>
            <person name="Zhong S."/>
            <person name="Hamelin R.C."/>
            <person name="Grigoriev I.V."/>
            <person name="Szabo L.J."/>
            <person name="Martin F."/>
        </authorList>
    </citation>
    <scope>NUCLEOTIDE SEQUENCE [LARGE SCALE GENOMIC DNA]</scope>
    <source>
        <strain evidence="3">98AG31 / pathotype 3-4-7</strain>
    </source>
</reference>
<proteinExistence type="predicted"/>
<dbReference type="GeneID" id="18921582"/>
<dbReference type="EMBL" id="GL883092">
    <property type="protein sequence ID" value="EGG11299.1"/>
    <property type="molecule type" value="Genomic_DNA"/>
</dbReference>
<dbReference type="RefSeq" id="XP_007404934.1">
    <property type="nucleotide sequence ID" value="XM_007404872.1"/>
</dbReference>
<dbReference type="VEuPathDB" id="FungiDB:MELLADRAFT_102159"/>
<name>F4R7D9_MELLP</name>
<organism evidence="3">
    <name type="scientific">Melampsora larici-populina (strain 98AG31 / pathotype 3-4-7)</name>
    <name type="common">Poplar leaf rust fungus</name>
    <dbReference type="NCBI Taxonomy" id="747676"/>
    <lineage>
        <taxon>Eukaryota</taxon>
        <taxon>Fungi</taxon>
        <taxon>Dikarya</taxon>
        <taxon>Basidiomycota</taxon>
        <taxon>Pucciniomycotina</taxon>
        <taxon>Pucciniomycetes</taxon>
        <taxon>Pucciniales</taxon>
        <taxon>Melampsoraceae</taxon>
        <taxon>Melampsora</taxon>
    </lineage>
</organism>
<dbReference type="Proteomes" id="UP000001072">
    <property type="component" value="Unassembled WGS sequence"/>
</dbReference>
<dbReference type="InParanoid" id="F4R7D9"/>
<dbReference type="HOGENOM" id="CLU_084832_0_0_1"/>
<accession>F4R7D9</accession>
<sequence>MASTQITSPRSDKNTLSQSQEIQAWGELYIFDLPKPLRGALFANDLILPYSLAPQTSVETSEEIWPGNLEWIKRIKLYSKAYRFEFFRCVLPQSFGRESGLIFDKPLSELRRLQYDDKILGHRRWTLIIFGKEKIAAIHLQTDLLKHDENETIKDRLVILKDEVKPVLAVETKKVHSKTKKERLVEKLTPKSSTGVDRDPMNKDLMKQAGSELLVSWETELEKSELIFAGATKKEISTFFPESSSLYNKLRSFPFDFGSPNIEELKRCYVKLTTAKLNLDLLTQEN</sequence>
<protein>
    <recommendedName>
        <fullName evidence="1">VLRF1 domain-containing protein</fullName>
    </recommendedName>
</protein>
<evidence type="ECO:0000313" key="3">
    <source>
        <dbReference type="Proteomes" id="UP000001072"/>
    </source>
</evidence>
<dbReference type="AlphaFoldDB" id="F4R7D9"/>
<evidence type="ECO:0000259" key="1">
    <source>
        <dbReference type="Pfam" id="PF18826"/>
    </source>
</evidence>
<dbReference type="OrthoDB" id="429841at2759"/>
<dbReference type="KEGG" id="mlr:MELLADRAFT_102159"/>
<feature type="domain" description="VLRF1" evidence="1">
    <location>
        <begin position="203"/>
        <end position="278"/>
    </location>
</feature>
<dbReference type="Pfam" id="PF18826">
    <property type="entry name" value="bVLRF1"/>
    <property type="match status" value="1"/>
</dbReference>
<evidence type="ECO:0000313" key="2">
    <source>
        <dbReference type="EMBL" id="EGG11299.1"/>
    </source>
</evidence>
<dbReference type="InterPro" id="IPR041175">
    <property type="entry name" value="VLRF1/Vms1"/>
</dbReference>
<gene>
    <name evidence="2" type="ORF">MELLADRAFT_102159</name>
</gene>
<keyword evidence="3" id="KW-1185">Reference proteome</keyword>